<dbReference type="SUPFAM" id="SSF63446">
    <property type="entry name" value="Type I dockerin domain"/>
    <property type="match status" value="1"/>
</dbReference>
<evidence type="ECO:0000259" key="2">
    <source>
        <dbReference type="PROSITE" id="PS51766"/>
    </source>
</evidence>
<feature type="signal peptide" evidence="1">
    <location>
        <begin position="1"/>
        <end position="30"/>
    </location>
</feature>
<dbReference type="GO" id="GO:0004553">
    <property type="term" value="F:hydrolase activity, hydrolyzing O-glycosyl compounds"/>
    <property type="evidence" value="ECO:0007669"/>
    <property type="project" value="InterPro"/>
</dbReference>
<dbReference type="Gene3D" id="3.80.10.10">
    <property type="entry name" value="Ribonuclease Inhibitor"/>
    <property type="match status" value="2"/>
</dbReference>
<dbReference type="Pfam" id="PF13306">
    <property type="entry name" value="LRR_5"/>
    <property type="match status" value="2"/>
</dbReference>
<evidence type="ECO:0000256" key="1">
    <source>
        <dbReference type="SAM" id="SignalP"/>
    </source>
</evidence>
<dbReference type="InterPro" id="IPR032675">
    <property type="entry name" value="LRR_dom_sf"/>
</dbReference>
<organism evidence="3 4">
    <name type="scientific">Sodaliphilus pleomorphus</name>
    <dbReference type="NCBI Taxonomy" id="2606626"/>
    <lineage>
        <taxon>Bacteria</taxon>
        <taxon>Pseudomonadati</taxon>
        <taxon>Bacteroidota</taxon>
        <taxon>Bacteroidia</taxon>
        <taxon>Bacteroidales</taxon>
        <taxon>Muribaculaceae</taxon>
        <taxon>Sodaliphilus</taxon>
    </lineage>
</organism>
<dbReference type="PANTHER" id="PTHR45661">
    <property type="entry name" value="SURFACE ANTIGEN"/>
    <property type="match status" value="1"/>
</dbReference>
<keyword evidence="1" id="KW-0732">Signal</keyword>
<dbReference type="InterPro" id="IPR002105">
    <property type="entry name" value="Dockerin_1_rpt"/>
</dbReference>
<dbReference type="CDD" id="cd14256">
    <property type="entry name" value="Dockerin_I"/>
    <property type="match status" value="1"/>
</dbReference>
<dbReference type="PANTHER" id="PTHR45661:SF3">
    <property type="entry name" value="IG-LIKE DOMAIN-CONTAINING PROTEIN"/>
    <property type="match status" value="1"/>
</dbReference>
<dbReference type="PROSITE" id="PS51766">
    <property type="entry name" value="DOCKERIN"/>
    <property type="match status" value="1"/>
</dbReference>
<dbReference type="Proteomes" id="UP000483362">
    <property type="component" value="Unassembled WGS sequence"/>
</dbReference>
<feature type="chain" id="PRO_5026980588" evidence="1">
    <location>
        <begin position="31"/>
        <end position="557"/>
    </location>
</feature>
<gene>
    <name evidence="3" type="ORF">FYJ29_02715</name>
</gene>
<dbReference type="RefSeq" id="WP_154327290.1">
    <property type="nucleotide sequence ID" value="NZ_CP045696.1"/>
</dbReference>
<dbReference type="EMBL" id="VULT01000003">
    <property type="protein sequence ID" value="MSS16686.1"/>
    <property type="molecule type" value="Genomic_DNA"/>
</dbReference>
<accession>A0A6L5XC94</accession>
<evidence type="ECO:0000313" key="4">
    <source>
        <dbReference type="Proteomes" id="UP000483362"/>
    </source>
</evidence>
<evidence type="ECO:0000313" key="3">
    <source>
        <dbReference type="EMBL" id="MSS16686.1"/>
    </source>
</evidence>
<dbReference type="SUPFAM" id="SSF52058">
    <property type="entry name" value="L domain-like"/>
    <property type="match status" value="1"/>
</dbReference>
<dbReference type="GO" id="GO:0000272">
    <property type="term" value="P:polysaccharide catabolic process"/>
    <property type="evidence" value="ECO:0007669"/>
    <property type="project" value="InterPro"/>
</dbReference>
<keyword evidence="4" id="KW-1185">Reference proteome</keyword>
<comment type="caution">
    <text evidence="3">The sequence shown here is derived from an EMBL/GenBank/DDBJ whole genome shotgun (WGS) entry which is preliminary data.</text>
</comment>
<proteinExistence type="predicted"/>
<dbReference type="Gene3D" id="1.10.1330.10">
    <property type="entry name" value="Dockerin domain"/>
    <property type="match status" value="1"/>
</dbReference>
<name>A0A6L5XC94_9BACT</name>
<reference evidence="3 4" key="1">
    <citation type="submission" date="2019-08" db="EMBL/GenBank/DDBJ databases">
        <title>In-depth cultivation of the pig gut microbiome towards novel bacterial diversity and tailored functional studies.</title>
        <authorList>
            <person name="Wylensek D."/>
            <person name="Hitch T.C.A."/>
            <person name="Clavel T."/>
        </authorList>
    </citation>
    <scope>NUCLEOTIDE SEQUENCE [LARGE SCALE GENOMIC DNA]</scope>
    <source>
        <strain evidence="3 4">Oil-RF-744-WCA-WT-10</strain>
    </source>
</reference>
<protein>
    <submittedName>
        <fullName evidence="3">Leucine-rich repeat protein</fullName>
    </submittedName>
</protein>
<dbReference type="InterPro" id="IPR016134">
    <property type="entry name" value="Dockerin_dom"/>
</dbReference>
<sequence length="557" mass="60381">MKPLHYISLRLRAVLLAAAALATMPAAVRAGDSFTVNGARYTVVDSASVILTSYYGSYDHEITPAETALIDFTVPSNVINEGKVYRVTGIGDNAFKPRDHRCYAYYLRSIVIPASVKSIGTSAFEGSPHLVSVELGKGVERIGNRAFAQCIQLPAISLPSQVAKLGLAALSGCKRLTKIEADSRNSHFASIDGVLYSANRDTLLVYPEGKCTPSLSIGQGVKAIGKFAFYGIDTLRRVEIPASVTCIDSSAFEMCKQLASITGAFNPVAIGGHAFFGCYNLKSVAINSNVKEIGTSAFSRCQSLMQIDVDNANAHFRTIDGVLFTADTATVLAYPLGRCYSRADENYMGTPLYDFSFDYKLPNGTKVIPPYTFMIEQFADSTGQPVYCRIFNAAIELPASIEHIGDMAFYINKDFPTGLYSSSNAWINIKTHATTPCHISSEALASYSKIEYGVRGEERLVYYFWGSLEVPRGCVETYRNATNWSMFKDISELDPVPDPEPLVGDLNGDGVTNVTDVVVLQNMILGTTSLDAAGDVNGDKTIDTSDVTYLIAAILNK</sequence>
<dbReference type="InterPro" id="IPR036439">
    <property type="entry name" value="Dockerin_dom_sf"/>
</dbReference>
<feature type="domain" description="Dockerin" evidence="2">
    <location>
        <begin position="499"/>
        <end position="557"/>
    </location>
</feature>
<dbReference type="Pfam" id="PF00404">
    <property type="entry name" value="Dockerin_1"/>
    <property type="match status" value="1"/>
</dbReference>
<dbReference type="AlphaFoldDB" id="A0A6L5XC94"/>
<dbReference type="PROSITE" id="PS00018">
    <property type="entry name" value="EF_HAND_1"/>
    <property type="match status" value="1"/>
</dbReference>
<dbReference type="InterPro" id="IPR026906">
    <property type="entry name" value="LRR_5"/>
</dbReference>
<dbReference type="InterPro" id="IPR053139">
    <property type="entry name" value="Surface_bspA-like"/>
</dbReference>
<dbReference type="InterPro" id="IPR018247">
    <property type="entry name" value="EF_Hand_1_Ca_BS"/>
</dbReference>